<evidence type="ECO:0000313" key="1">
    <source>
        <dbReference type="EMBL" id="MBW90506.1"/>
    </source>
</evidence>
<dbReference type="EMBL" id="GGEC01010023">
    <property type="protein sequence ID" value="MBW90506.1"/>
    <property type="molecule type" value="Transcribed_RNA"/>
</dbReference>
<proteinExistence type="predicted"/>
<name>A0A2P2JAJ1_RHIMU</name>
<protein>
    <submittedName>
        <fullName evidence="1">Uncharacterized protein</fullName>
    </submittedName>
</protein>
<organism evidence="1">
    <name type="scientific">Rhizophora mucronata</name>
    <name type="common">Asiatic mangrove</name>
    <dbReference type="NCBI Taxonomy" id="61149"/>
    <lineage>
        <taxon>Eukaryota</taxon>
        <taxon>Viridiplantae</taxon>
        <taxon>Streptophyta</taxon>
        <taxon>Embryophyta</taxon>
        <taxon>Tracheophyta</taxon>
        <taxon>Spermatophyta</taxon>
        <taxon>Magnoliopsida</taxon>
        <taxon>eudicotyledons</taxon>
        <taxon>Gunneridae</taxon>
        <taxon>Pentapetalae</taxon>
        <taxon>rosids</taxon>
        <taxon>fabids</taxon>
        <taxon>Malpighiales</taxon>
        <taxon>Rhizophoraceae</taxon>
        <taxon>Rhizophora</taxon>
    </lineage>
</organism>
<reference evidence="1" key="1">
    <citation type="submission" date="2018-02" db="EMBL/GenBank/DDBJ databases">
        <title>Rhizophora mucronata_Transcriptome.</title>
        <authorList>
            <person name="Meera S.P."/>
            <person name="Sreeshan A."/>
            <person name="Augustine A."/>
        </authorList>
    </citation>
    <scope>NUCLEOTIDE SEQUENCE</scope>
    <source>
        <tissue evidence="1">Leaf</tissue>
    </source>
</reference>
<accession>A0A2P2JAJ1</accession>
<sequence length="58" mass="6535">MICDRHSSCKYRIPRAILRAISNLSAKFGLFSRVNSTSAREPLLIYSNTKSLFGPSMQ</sequence>
<dbReference type="AlphaFoldDB" id="A0A2P2JAJ1"/>